<proteinExistence type="predicted"/>
<evidence type="ECO:0000313" key="1">
    <source>
        <dbReference type="EMBL" id="PIT92130.1"/>
    </source>
</evidence>
<evidence type="ECO:0000313" key="2">
    <source>
        <dbReference type="Proteomes" id="UP000228635"/>
    </source>
</evidence>
<sequence>MEITLKSHRDYMNRMLGSMSVRDAERHSGFITALYATEAFLVERTRRELIKNKTDQALLKKVKSPAFAELPPIYAFSIANTPEAVNA</sequence>
<dbReference type="AlphaFoldDB" id="A0A2M6WH79"/>
<comment type="caution">
    <text evidence="1">The sequence shown here is derived from an EMBL/GenBank/DDBJ whole genome shotgun (WGS) entry which is preliminary data.</text>
</comment>
<name>A0A2M6WH79_9BACT</name>
<organism evidence="1 2">
    <name type="scientific">Candidatus Harrisonbacteria bacterium CG10_big_fil_rev_8_21_14_0_10_42_17</name>
    <dbReference type="NCBI Taxonomy" id="1974584"/>
    <lineage>
        <taxon>Bacteria</taxon>
        <taxon>Candidatus Harrisoniibacteriota</taxon>
    </lineage>
</organism>
<protein>
    <submittedName>
        <fullName evidence="1">Uncharacterized protein</fullName>
    </submittedName>
</protein>
<accession>A0A2M6WH79</accession>
<gene>
    <name evidence="1" type="ORF">COU08_03910</name>
</gene>
<dbReference type="EMBL" id="PFBA01000033">
    <property type="protein sequence ID" value="PIT92130.1"/>
    <property type="molecule type" value="Genomic_DNA"/>
</dbReference>
<dbReference type="Proteomes" id="UP000228635">
    <property type="component" value="Unassembled WGS sequence"/>
</dbReference>
<reference evidence="2" key="1">
    <citation type="submission" date="2017-09" db="EMBL/GenBank/DDBJ databases">
        <title>Depth-based differentiation of microbial function through sediment-hosted aquifers and enrichment of novel symbionts in the deep terrestrial subsurface.</title>
        <authorList>
            <person name="Probst A.J."/>
            <person name="Ladd B."/>
            <person name="Jarett J.K."/>
            <person name="Geller-Mcgrath D.E."/>
            <person name="Sieber C.M.K."/>
            <person name="Emerson J.B."/>
            <person name="Anantharaman K."/>
            <person name="Thomas B.C."/>
            <person name="Malmstrom R."/>
            <person name="Stieglmeier M."/>
            <person name="Klingl A."/>
            <person name="Woyke T."/>
            <person name="Ryan C.M."/>
            <person name="Banfield J.F."/>
        </authorList>
    </citation>
    <scope>NUCLEOTIDE SEQUENCE [LARGE SCALE GENOMIC DNA]</scope>
</reference>